<feature type="transmembrane region" description="Helical" evidence="1">
    <location>
        <begin position="12"/>
        <end position="33"/>
    </location>
</feature>
<proteinExistence type="predicted"/>
<dbReference type="EMBL" id="JABBGH010000003">
    <property type="protein sequence ID" value="NML67625.1"/>
    <property type="molecule type" value="Genomic_DNA"/>
</dbReference>
<evidence type="ECO:0000313" key="2">
    <source>
        <dbReference type="EMBL" id="NML67625.1"/>
    </source>
</evidence>
<dbReference type="AlphaFoldDB" id="A0A7Y0AIB4"/>
<evidence type="ECO:0000313" key="3">
    <source>
        <dbReference type="Proteomes" id="UP000559626"/>
    </source>
</evidence>
<comment type="caution">
    <text evidence="2">The sequence shown here is derived from an EMBL/GenBank/DDBJ whole genome shotgun (WGS) entry which is preliminary data.</text>
</comment>
<keyword evidence="1" id="KW-0472">Membrane</keyword>
<dbReference type="Proteomes" id="UP000559626">
    <property type="component" value="Unassembled WGS sequence"/>
</dbReference>
<gene>
    <name evidence="2" type="ORF">HHL22_20685</name>
</gene>
<keyword evidence="1" id="KW-1133">Transmembrane helix</keyword>
<organism evidence="2 3">
    <name type="scientific">Hymenobacter polaris</name>
    <dbReference type="NCBI Taxonomy" id="2682546"/>
    <lineage>
        <taxon>Bacteria</taxon>
        <taxon>Pseudomonadati</taxon>
        <taxon>Bacteroidota</taxon>
        <taxon>Cytophagia</taxon>
        <taxon>Cytophagales</taxon>
        <taxon>Hymenobacteraceae</taxon>
        <taxon>Hymenobacter</taxon>
    </lineage>
</organism>
<accession>A0A7Y0AIB4</accession>
<reference evidence="2 3" key="1">
    <citation type="submission" date="2020-04" db="EMBL/GenBank/DDBJ databases">
        <title>Hymenobacter polaris sp. nov., isolated from Arctic soil.</title>
        <authorList>
            <person name="Dahal R.H."/>
        </authorList>
    </citation>
    <scope>NUCLEOTIDE SEQUENCE [LARGE SCALE GENOMIC DNA]</scope>
    <source>
        <strain evidence="2 3">RP-2-7</strain>
    </source>
</reference>
<keyword evidence="3" id="KW-1185">Reference proteome</keyword>
<dbReference type="RefSeq" id="WP_169533278.1">
    <property type="nucleotide sequence ID" value="NZ_JABBGH010000003.1"/>
</dbReference>
<name>A0A7Y0AIB4_9BACT</name>
<evidence type="ECO:0000256" key="1">
    <source>
        <dbReference type="SAM" id="Phobius"/>
    </source>
</evidence>
<sequence>MLIYLTSEVLLAGWGDFWLFLLGMLGLFGLAMWQKVKRVKADEQARIRAYRKRKD</sequence>
<keyword evidence="1" id="KW-0812">Transmembrane</keyword>
<protein>
    <submittedName>
        <fullName evidence="2">Uncharacterized protein</fullName>
    </submittedName>
</protein>